<feature type="compositionally biased region" description="Low complexity" evidence="2">
    <location>
        <begin position="1"/>
        <end position="12"/>
    </location>
</feature>
<protein>
    <recommendedName>
        <fullName evidence="5">HCP-like protein</fullName>
    </recommendedName>
</protein>
<sequence>MGASHSKSQSTKQQRKSALKATKATKSNKKITLRPQSPSPYPTPSPTATAMTRTGHVESAPSHCPSTEKRNSSVTNPSSVPALDNDNGNGSNDEIVSVGIDLYTSGATPSILIRDHIANQPLSSLFPTDIPLSETLLGHQNQSTLTTTYSSSLNSSTVSTLSDLFSTASIETPHSTISSRISTATTKQRLDDYDNHVPSFGDGGGPSFVTRLNEEARSTLTQLVHVAQSKINSGNDNDDSSLISQGFNDLLTLAESHHCVEAYYPLAECYYLGYHQQQQPSSSPDTTKAHYWFSKVVSTTSSSLPLSTIAWAQYRLALLLVKTPANVQQALGYFEQSADNDNRYAQYMLGLHYQHGLFMQISPDLKRALHWFERAARNGFADAQVSLAQLILENLSILMESTGSQMQMKWTHLAIHWLELAAKQKNVKAHVMLGGLYDEGDVVPRNPTQAMHHYEAATVIDSNDPQVTLAHYFVGINYRLGNLVPQNIAKAKTHLELASRGEYAPAQRALGLIYLEQDKTAGSLGYEWLTKAAMQGDIQALGLLGQQAERSASEAAAIHMYKQAAQAGSVAAQLSLATLLLRIKGRRAEAFPWFQLAATNTNALTSSSVGHTRQRNVARLMVARYKLNGWDGTPIDRRWAYNELLHLSDTEQLVEAHFWVAACYNEGVQEDDGSMVVHCDSKKAFDYYMKSALGGDLDGQFQVALMLANGAPPAIEKDAVRAFKWYLKSAERGHATAQYSVGLFYERGLVEPASVEKAKVWYERASQQQHTTAMISLAHLLLQHEPGLPQHQEAALHWLHKAATKHDDKNYTAALRSLAGVFEQGKIEVAHSDPDRYQKGWLLLQKAADKQDPLAWVDMARYHEGGLGVEKSLDKALQCLVQAETFGYQKARMAMGDLHYRHKIWDKALASYDSVVQSNALLKKPGWNARLAIARLVLIDAQDSDSVPWRQEIYDWLATMIDQPATDDLLMEPLELFGLCHQLGKGATKDLTKALGYYRRVSNVSTTNKMNWIQERTRFRAIEIYMENSNTYSLAWEQLLVTKTHFSIMNHQCKSSRTLARTARFYIGFLFLHWDDLKPRSNEAHKWLAQAADEGDGDAALELAQHLLQSTNNMDTESAKQRLEQGVSASHSGCMIALALLLERTNKHSSTSDRMELLDRAIELDNTTALYHYGRLMYDTYLDAAHDDRALDYYMKAATKGDRRSMMRIGQVYDSLAHYEDAQIWFEQSPCELFSDVMLIKYHLQGFVQDGVMLHGKKLSVYTLADFCDKMEALWPQVETLEDRMDRYTASQLSLFMAQHSEEATICERWYLRSMEMAPSKESMYGLGQLCERRGDLEAAMDYYRSAAERWNDAKSQYQLGLYHAQGLGGVETVNLVAAQRYLKLAASQGLEVAKEKLGSVMLSHARDLWHQQHQYQRALKQYEQAAALAPEALVELGHLYHTGFSSNSHGNFCVIVKSYKQAFSYYSEAARQGNPKAALMLGSYYEEGYLADMEENLEEALHWYEKAYRWKCGSLAELAIGKLKHSMAERLYGDNNVEAALDLQEEAYTWFEGAAEDCAHAKVMIALYHLKGWGRKPCDPTKGFDMLMRLVPEDNELAWVEVALCYDQGVGVAQDVNKALVYWEMAANAGDDLVALRRIEEIYRFGLAGAVDLEKADAYGACADMIGKRKTKLERTKQNEREKSFCSSLSSSSSSSYASRRSSLNSLNQLY</sequence>
<evidence type="ECO:0000313" key="3">
    <source>
        <dbReference type="EMBL" id="SAM05913.1"/>
    </source>
</evidence>
<dbReference type="InterPro" id="IPR050767">
    <property type="entry name" value="Sel1_AlgK"/>
</dbReference>
<gene>
    <name evidence="3" type="primary">ABSGL_11788.1 scaffold 12322</name>
</gene>
<dbReference type="Proteomes" id="UP000078561">
    <property type="component" value="Unassembled WGS sequence"/>
</dbReference>
<comment type="similarity">
    <text evidence="1">Belongs to the sel-1 family.</text>
</comment>
<dbReference type="EMBL" id="LT554476">
    <property type="protein sequence ID" value="SAM05913.1"/>
    <property type="molecule type" value="Genomic_DNA"/>
</dbReference>
<feature type="region of interest" description="Disordered" evidence="2">
    <location>
        <begin position="1685"/>
        <end position="1712"/>
    </location>
</feature>
<evidence type="ECO:0000313" key="4">
    <source>
        <dbReference type="Proteomes" id="UP000078561"/>
    </source>
</evidence>
<dbReference type="PANTHER" id="PTHR11102:SF160">
    <property type="entry name" value="ERAD-ASSOCIATED E3 UBIQUITIN-PROTEIN LIGASE COMPONENT HRD3"/>
    <property type="match status" value="1"/>
</dbReference>
<feature type="compositionally biased region" description="Low complexity" evidence="2">
    <location>
        <begin position="1688"/>
        <end position="1712"/>
    </location>
</feature>
<accession>A0A163KBP4</accession>
<dbReference type="InterPro" id="IPR006597">
    <property type="entry name" value="Sel1-like"/>
</dbReference>
<dbReference type="PANTHER" id="PTHR11102">
    <property type="entry name" value="SEL-1-LIKE PROTEIN"/>
    <property type="match status" value="1"/>
</dbReference>
<dbReference type="Gene3D" id="1.25.40.10">
    <property type="entry name" value="Tetratricopeptide repeat domain"/>
    <property type="match status" value="8"/>
</dbReference>
<evidence type="ECO:0000256" key="2">
    <source>
        <dbReference type="SAM" id="MobiDB-lite"/>
    </source>
</evidence>
<evidence type="ECO:0000256" key="1">
    <source>
        <dbReference type="ARBA" id="ARBA00038101"/>
    </source>
</evidence>
<reference evidence="3" key="1">
    <citation type="submission" date="2016-04" db="EMBL/GenBank/DDBJ databases">
        <authorList>
            <person name="Evans L.H."/>
            <person name="Alamgir A."/>
            <person name="Owens N."/>
            <person name="Weber N.D."/>
            <person name="Virtaneva K."/>
            <person name="Barbian K."/>
            <person name="Babar A."/>
            <person name="Rosenke K."/>
        </authorList>
    </citation>
    <scope>NUCLEOTIDE SEQUENCE [LARGE SCALE GENOMIC DNA]</scope>
    <source>
        <strain evidence="3">CBS 101.48</strain>
    </source>
</reference>
<evidence type="ECO:0008006" key="5">
    <source>
        <dbReference type="Google" id="ProtNLM"/>
    </source>
</evidence>
<feature type="region of interest" description="Disordered" evidence="2">
    <location>
        <begin position="1"/>
        <end position="90"/>
    </location>
</feature>
<organism evidence="3">
    <name type="scientific">Absidia glauca</name>
    <name type="common">Pin mould</name>
    <dbReference type="NCBI Taxonomy" id="4829"/>
    <lineage>
        <taxon>Eukaryota</taxon>
        <taxon>Fungi</taxon>
        <taxon>Fungi incertae sedis</taxon>
        <taxon>Mucoromycota</taxon>
        <taxon>Mucoromycotina</taxon>
        <taxon>Mucoromycetes</taxon>
        <taxon>Mucorales</taxon>
        <taxon>Cunninghamellaceae</taxon>
        <taxon>Absidia</taxon>
    </lineage>
</organism>
<dbReference type="InParanoid" id="A0A163KBP4"/>
<dbReference type="OMA" id="ELGRIVW"/>
<dbReference type="SMART" id="SM00671">
    <property type="entry name" value="SEL1"/>
    <property type="match status" value="21"/>
</dbReference>
<dbReference type="SUPFAM" id="SSF81901">
    <property type="entry name" value="HCP-like"/>
    <property type="match status" value="6"/>
</dbReference>
<dbReference type="OrthoDB" id="272077at2759"/>
<keyword evidence="4" id="KW-1185">Reference proteome</keyword>
<name>A0A163KBP4_ABSGL</name>
<dbReference type="Pfam" id="PF08238">
    <property type="entry name" value="Sel1"/>
    <property type="match status" value="20"/>
</dbReference>
<proteinExistence type="inferred from homology"/>
<dbReference type="InterPro" id="IPR011990">
    <property type="entry name" value="TPR-like_helical_dom_sf"/>
</dbReference>
<dbReference type="STRING" id="4829.A0A163KBP4"/>